<dbReference type="Proteomes" id="UP000239263">
    <property type="component" value="Unassembled WGS sequence"/>
</dbReference>
<reference evidence="2 3" key="1">
    <citation type="submission" date="2016-12" db="EMBL/GenBank/DDBJ databases">
        <title>Diversity of luminous bacteria.</title>
        <authorList>
            <person name="Yoshizawa S."/>
            <person name="Kogure K."/>
        </authorList>
    </citation>
    <scope>NUCLEOTIDE SEQUENCE [LARGE SCALE GENOMIC DNA]</scope>
    <source>
        <strain evidence="2 3">ATCC 33715</strain>
    </source>
</reference>
<dbReference type="PANTHER" id="PTHR38591">
    <property type="entry name" value="HYDROLASE"/>
    <property type="match status" value="1"/>
</dbReference>
<comment type="caution">
    <text evidence="2">The sequence shown here is derived from an EMBL/GenBank/DDBJ whole genome shotgun (WGS) entry which is preliminary data.</text>
</comment>
<evidence type="ECO:0000259" key="1">
    <source>
        <dbReference type="Pfam" id="PF07143"/>
    </source>
</evidence>
<dbReference type="AlphaFoldDB" id="A0A2S7XBN9"/>
<evidence type="ECO:0000313" key="2">
    <source>
        <dbReference type="EMBL" id="PQJ88754.1"/>
    </source>
</evidence>
<feature type="domain" description="AttH" evidence="1">
    <location>
        <begin position="78"/>
        <end position="247"/>
    </location>
</feature>
<gene>
    <name evidence="2" type="ORF">BTO22_03810</name>
</gene>
<dbReference type="Pfam" id="PF17186">
    <property type="entry name" value="Lipocalin_9"/>
    <property type="match status" value="1"/>
</dbReference>
<dbReference type="PANTHER" id="PTHR38591:SF1">
    <property type="entry name" value="BLL1000 PROTEIN"/>
    <property type="match status" value="1"/>
</dbReference>
<accession>A0A2S7XBN9</accession>
<dbReference type="EMBL" id="MSCO01000001">
    <property type="protein sequence ID" value="PQJ88754.1"/>
    <property type="molecule type" value="Genomic_DNA"/>
</dbReference>
<dbReference type="RefSeq" id="WP_105054346.1">
    <property type="nucleotide sequence ID" value="NZ_CAWNRT010000001.1"/>
</dbReference>
<dbReference type="Pfam" id="PF07143">
    <property type="entry name" value="CrtC"/>
    <property type="match status" value="1"/>
</dbReference>
<organism evidence="2 3">
    <name type="scientific">Aliivibrio sifiae</name>
    <dbReference type="NCBI Taxonomy" id="566293"/>
    <lineage>
        <taxon>Bacteria</taxon>
        <taxon>Pseudomonadati</taxon>
        <taxon>Pseudomonadota</taxon>
        <taxon>Gammaproteobacteria</taxon>
        <taxon>Vibrionales</taxon>
        <taxon>Vibrionaceae</taxon>
        <taxon>Aliivibrio</taxon>
    </lineage>
</organism>
<protein>
    <submittedName>
        <fullName evidence="2">Carotenoid 1,2-hydratase</fullName>
    </submittedName>
</protein>
<sequence>MQPNHMNKSSIRISLFIVVLILGSAIAYYVNWKGVDTEGNNEINSIFAQSNNFYFNPVLPNSGLSFPKDYYEHAGFQHEKWAMTVNAINQRGDSVGIQWTMFRVSSDDRETKGWLDPRLYIAKVVITTKNKKWVGERLARGGIGQAGINKRPYRVWIDDWQWRSLGKSPFPGLLSAVSNDFSLKLSINSNSDPIPLGEKGYSKKHDLLPIASYEYIVPFLTVRGNIMLGNEVYTISGRAILEHEWASGFLDEYQQGWDWFIINLDQNRKLLVTQYRHTGQMPYKYGALLYKNGNSVALDDSDFTLQTLPARELSNGRKLPLEWIINVPKYNINLTTQVVRNEQWLDTHIPYWQGPITTTGSNEATGFMQLTGY</sequence>
<dbReference type="OrthoDB" id="9770826at2"/>
<dbReference type="Gene3D" id="2.40.370.10">
    <property type="entry name" value="AttH-like domain"/>
    <property type="match status" value="2"/>
</dbReference>
<dbReference type="InterPro" id="IPR010791">
    <property type="entry name" value="AttH_dom"/>
</dbReference>
<proteinExistence type="predicted"/>
<name>A0A2S7XBN9_9GAMM</name>
<evidence type="ECO:0000313" key="3">
    <source>
        <dbReference type="Proteomes" id="UP000239263"/>
    </source>
</evidence>
<dbReference type="SUPFAM" id="SSF159245">
    <property type="entry name" value="AttH-like"/>
    <property type="match status" value="1"/>
</dbReference>
<dbReference type="InterPro" id="IPR023374">
    <property type="entry name" value="AttH-like_dom_sf"/>
</dbReference>